<dbReference type="AlphaFoldDB" id="A0A366S7Y3"/>
<name>A0A366S7Y3_9HYPO</name>
<dbReference type="GeneID" id="41991131"/>
<organism evidence="2 3">
    <name type="scientific">Fusarium coffeatum</name>
    <dbReference type="NCBI Taxonomy" id="231269"/>
    <lineage>
        <taxon>Eukaryota</taxon>
        <taxon>Fungi</taxon>
        <taxon>Dikarya</taxon>
        <taxon>Ascomycota</taxon>
        <taxon>Pezizomycotina</taxon>
        <taxon>Sordariomycetes</taxon>
        <taxon>Hypocreomycetidae</taxon>
        <taxon>Hypocreales</taxon>
        <taxon>Nectriaceae</taxon>
        <taxon>Fusarium</taxon>
        <taxon>Fusarium incarnatum-equiseti species complex</taxon>
    </lineage>
</organism>
<keyword evidence="3" id="KW-1185">Reference proteome</keyword>
<feature type="region of interest" description="Disordered" evidence="1">
    <location>
        <begin position="1"/>
        <end position="129"/>
    </location>
</feature>
<sequence>MQHHFGSNQFGREREGKMDGSKQERSSETKSSDLVLDANSPQSSLPTNSEQQTLNNPELVDISLKDEEEAPDSDDETVFVGQQMVDEAADFSAVSQASRTRQRMPLFKTNSSKSEDFHFDDQDVDDVSDDDPEQAYYEATRQYNRRHQILTDYNIPIGPFESEEYESPPRASFFRMLPGVQTAQQALRASTRVVENGVGTVAEGVEAAMTRVQESLAGWPGGLNGGLLDSISEFVAEGMRSLPPSDAIVRPQGRQTSC</sequence>
<protein>
    <submittedName>
        <fullName evidence="2">Uncharacterized protein</fullName>
    </submittedName>
</protein>
<dbReference type="OrthoDB" id="5064335at2759"/>
<evidence type="ECO:0000256" key="1">
    <source>
        <dbReference type="SAM" id="MobiDB-lite"/>
    </source>
</evidence>
<dbReference type="RefSeq" id="XP_031020038.1">
    <property type="nucleotide sequence ID" value="XM_031155835.1"/>
</dbReference>
<accession>A0A366S7Y3</accession>
<evidence type="ECO:0000313" key="2">
    <source>
        <dbReference type="EMBL" id="RBR25447.1"/>
    </source>
</evidence>
<gene>
    <name evidence="2" type="ORF">FIESC28_01685</name>
</gene>
<dbReference type="EMBL" id="QKXC01000038">
    <property type="protein sequence ID" value="RBR25447.1"/>
    <property type="molecule type" value="Genomic_DNA"/>
</dbReference>
<feature type="compositionally biased region" description="Polar residues" evidence="1">
    <location>
        <begin position="39"/>
        <end position="56"/>
    </location>
</feature>
<reference evidence="2 3" key="1">
    <citation type="submission" date="2018-06" db="EMBL/GenBank/DDBJ databases">
        <title>Fusarium incarnatum-equiseti species complex species 28.</title>
        <authorList>
            <person name="Gardiner D.M."/>
        </authorList>
    </citation>
    <scope>NUCLEOTIDE SEQUENCE [LARGE SCALE GENOMIC DNA]</scope>
    <source>
        <strain evidence="2 3">FIESC_28</strain>
    </source>
</reference>
<feature type="compositionally biased region" description="Basic and acidic residues" evidence="1">
    <location>
        <begin position="11"/>
        <end position="31"/>
    </location>
</feature>
<feature type="compositionally biased region" description="Polar residues" evidence="1">
    <location>
        <begin position="1"/>
        <end position="10"/>
    </location>
</feature>
<evidence type="ECO:0000313" key="3">
    <source>
        <dbReference type="Proteomes" id="UP000253153"/>
    </source>
</evidence>
<dbReference type="Proteomes" id="UP000253153">
    <property type="component" value="Unassembled WGS sequence"/>
</dbReference>
<feature type="compositionally biased region" description="Acidic residues" evidence="1">
    <location>
        <begin position="66"/>
        <end position="77"/>
    </location>
</feature>
<proteinExistence type="predicted"/>
<comment type="caution">
    <text evidence="2">The sequence shown here is derived from an EMBL/GenBank/DDBJ whole genome shotgun (WGS) entry which is preliminary data.</text>
</comment>